<keyword evidence="4 6" id="KW-1133">Transmembrane helix</keyword>
<feature type="transmembrane region" description="Helical" evidence="6">
    <location>
        <begin position="136"/>
        <end position="157"/>
    </location>
</feature>
<evidence type="ECO:0000256" key="6">
    <source>
        <dbReference type="RuleBase" id="RU365102"/>
    </source>
</evidence>
<dbReference type="PANTHER" id="PTHR12608:SF1">
    <property type="entry name" value="TRANSMEMBRANE PROTEIN 165"/>
    <property type="match status" value="1"/>
</dbReference>
<comment type="similarity">
    <text evidence="2 6">Belongs to the GDT1 family.</text>
</comment>
<keyword evidence="3 6" id="KW-0812">Transmembrane</keyword>
<protein>
    <recommendedName>
        <fullName evidence="6">GDT1 family protein</fullName>
    </recommendedName>
</protein>
<accession>A0A972FGQ0</accession>
<dbReference type="EMBL" id="WTVM01000191">
    <property type="protein sequence ID" value="NMG05027.1"/>
    <property type="molecule type" value="Genomic_DNA"/>
</dbReference>
<dbReference type="InterPro" id="IPR001727">
    <property type="entry name" value="GDT1-like"/>
</dbReference>
<feature type="transmembrane region" description="Helical" evidence="6">
    <location>
        <begin position="98"/>
        <end position="116"/>
    </location>
</feature>
<name>A0A972FGQ0_9RHOO</name>
<evidence type="ECO:0000256" key="1">
    <source>
        <dbReference type="ARBA" id="ARBA00004141"/>
    </source>
</evidence>
<comment type="caution">
    <text evidence="7">The sequence shown here is derived from an EMBL/GenBank/DDBJ whole genome shotgun (WGS) entry which is preliminary data.</text>
</comment>
<proteinExistence type="inferred from homology"/>
<evidence type="ECO:0000256" key="4">
    <source>
        <dbReference type="ARBA" id="ARBA00022989"/>
    </source>
</evidence>
<evidence type="ECO:0000256" key="3">
    <source>
        <dbReference type="ARBA" id="ARBA00022692"/>
    </source>
</evidence>
<dbReference type="AlphaFoldDB" id="A0A972FGQ0"/>
<dbReference type="GO" id="GO:0046873">
    <property type="term" value="F:metal ion transmembrane transporter activity"/>
    <property type="evidence" value="ECO:0007669"/>
    <property type="project" value="InterPro"/>
</dbReference>
<organism evidence="7 8">
    <name type="scientific">Azoarcus taiwanensis</name>
    <dbReference type="NCBI Taxonomy" id="666964"/>
    <lineage>
        <taxon>Bacteria</taxon>
        <taxon>Pseudomonadati</taxon>
        <taxon>Pseudomonadota</taxon>
        <taxon>Betaproteobacteria</taxon>
        <taxon>Rhodocyclales</taxon>
        <taxon>Zoogloeaceae</taxon>
        <taxon>Azoarcus</taxon>
    </lineage>
</organism>
<gene>
    <name evidence="7" type="ORF">GPA21_18945</name>
</gene>
<evidence type="ECO:0000256" key="2">
    <source>
        <dbReference type="ARBA" id="ARBA00009190"/>
    </source>
</evidence>
<keyword evidence="5 6" id="KW-0472">Membrane</keyword>
<evidence type="ECO:0000313" key="7">
    <source>
        <dbReference type="EMBL" id="NMG05027.1"/>
    </source>
</evidence>
<dbReference type="GO" id="GO:0016020">
    <property type="term" value="C:membrane"/>
    <property type="evidence" value="ECO:0007669"/>
    <property type="project" value="UniProtKB-SubCell"/>
</dbReference>
<dbReference type="RefSeq" id="WP_168989647.1">
    <property type="nucleotide sequence ID" value="NZ_CAWPHM010000101.1"/>
</dbReference>
<feature type="transmembrane region" description="Helical" evidence="6">
    <location>
        <begin position="40"/>
        <end position="59"/>
    </location>
</feature>
<feature type="transmembrane region" description="Helical" evidence="6">
    <location>
        <begin position="169"/>
        <end position="189"/>
    </location>
</feature>
<dbReference type="Proteomes" id="UP000599523">
    <property type="component" value="Unassembled WGS sequence"/>
</dbReference>
<feature type="transmembrane region" description="Helical" evidence="6">
    <location>
        <begin position="71"/>
        <end position="89"/>
    </location>
</feature>
<dbReference type="PANTHER" id="PTHR12608">
    <property type="entry name" value="TRANSMEMBRANE PROTEIN HTP-1 RELATED"/>
    <property type="match status" value="1"/>
</dbReference>
<evidence type="ECO:0000256" key="5">
    <source>
        <dbReference type="ARBA" id="ARBA00023136"/>
    </source>
</evidence>
<comment type="subcellular location">
    <subcellularLocation>
        <location evidence="1 6">Membrane</location>
        <topology evidence="1 6">Multi-pass membrane protein</topology>
    </subcellularLocation>
</comment>
<sequence>MPTYLEAFLISTGVVALAEVGDKTQLLAFMLAARFRRATPIVLGILVATIANHAFAAALGTWLTQWLGPDTMRWILGLSFLAMAVWVLIPDKLDDGELAAPRFGVFGTTVIAFFFAEMGDKTQIATVALAAQYEAFVAVVIGTTLGMMIANVPAVMAGERIAHRIPVKLVHGIAAALFAALGIAALAGWGS</sequence>
<dbReference type="Pfam" id="PF01169">
    <property type="entry name" value="GDT1"/>
    <property type="match status" value="2"/>
</dbReference>
<keyword evidence="8" id="KW-1185">Reference proteome</keyword>
<reference evidence="7" key="1">
    <citation type="submission" date="2019-12" db="EMBL/GenBank/DDBJ databases">
        <title>Comparative genomics gives insights into the taxonomy of the Azoarcus-Aromatoleum group and reveals separate origins of nif in the plant-associated Azoarcus and non-plant-associated Aromatoleum sub-groups.</title>
        <authorList>
            <person name="Lafos M."/>
            <person name="Maluk M."/>
            <person name="Batista M."/>
            <person name="Junghare M."/>
            <person name="Carmona M."/>
            <person name="Faoro H."/>
            <person name="Cruz L.M."/>
            <person name="Battistoni F."/>
            <person name="De Souza E."/>
            <person name="Pedrosa F."/>
            <person name="Chen W.-M."/>
            <person name="Poole P.S."/>
            <person name="Dixon R.A."/>
            <person name="James E.K."/>
        </authorList>
    </citation>
    <scope>NUCLEOTIDE SEQUENCE</scope>
    <source>
        <strain evidence="7">NSC3</strain>
    </source>
</reference>
<evidence type="ECO:0000313" key="8">
    <source>
        <dbReference type="Proteomes" id="UP000599523"/>
    </source>
</evidence>